<evidence type="ECO:0000256" key="2">
    <source>
        <dbReference type="ARBA" id="ARBA00022679"/>
    </source>
</evidence>
<evidence type="ECO:0000313" key="12">
    <source>
        <dbReference type="Proteomes" id="UP000580839"/>
    </source>
</evidence>
<dbReference type="InterPro" id="IPR006674">
    <property type="entry name" value="HD_domain"/>
</dbReference>
<gene>
    <name evidence="11" type="ORF">HOP12_07650</name>
</gene>
<evidence type="ECO:0000313" key="11">
    <source>
        <dbReference type="EMBL" id="NOT34028.1"/>
    </source>
</evidence>
<dbReference type="Pfam" id="PF12627">
    <property type="entry name" value="PolyA_pol_RNAbd"/>
    <property type="match status" value="1"/>
</dbReference>
<dbReference type="SUPFAM" id="SSF81301">
    <property type="entry name" value="Nucleotidyltransferase"/>
    <property type="match status" value="1"/>
</dbReference>
<keyword evidence="2 9" id="KW-0808">Transferase</keyword>
<evidence type="ECO:0000256" key="1">
    <source>
        <dbReference type="ARBA" id="ARBA00001946"/>
    </source>
</evidence>
<dbReference type="InterPro" id="IPR002646">
    <property type="entry name" value="PolA_pol_head_dom"/>
</dbReference>
<comment type="caution">
    <text evidence="11">The sequence shown here is derived from an EMBL/GenBank/DDBJ whole genome shotgun (WGS) entry which is preliminary data.</text>
</comment>
<dbReference type="InterPro" id="IPR006675">
    <property type="entry name" value="HDIG_dom"/>
</dbReference>
<keyword evidence="8 9" id="KW-0694">RNA-binding</keyword>
<name>A0A849SE81_UNCEI</name>
<dbReference type="Gene3D" id="3.30.460.10">
    <property type="entry name" value="Beta Polymerase, domain 2"/>
    <property type="match status" value="1"/>
</dbReference>
<protein>
    <submittedName>
        <fullName evidence="11">CCA tRNA nucleotidyltransferase</fullName>
    </submittedName>
</protein>
<evidence type="ECO:0000256" key="4">
    <source>
        <dbReference type="ARBA" id="ARBA00022695"/>
    </source>
</evidence>
<dbReference type="GO" id="GO:0003723">
    <property type="term" value="F:RNA binding"/>
    <property type="evidence" value="ECO:0007669"/>
    <property type="project" value="UniProtKB-KW"/>
</dbReference>
<dbReference type="Proteomes" id="UP000580839">
    <property type="component" value="Unassembled WGS sequence"/>
</dbReference>
<dbReference type="Pfam" id="PF01743">
    <property type="entry name" value="PolyA_pol"/>
    <property type="match status" value="1"/>
</dbReference>
<feature type="domain" description="HD" evidence="10">
    <location>
        <begin position="272"/>
        <end position="390"/>
    </location>
</feature>
<dbReference type="InterPro" id="IPR003607">
    <property type="entry name" value="HD/PDEase_dom"/>
</dbReference>
<dbReference type="GO" id="GO:0046872">
    <property type="term" value="F:metal ion binding"/>
    <property type="evidence" value="ECO:0007669"/>
    <property type="project" value="UniProtKB-KW"/>
</dbReference>
<dbReference type="CDD" id="cd00077">
    <property type="entry name" value="HDc"/>
    <property type="match status" value="1"/>
</dbReference>
<accession>A0A849SE81</accession>
<dbReference type="InterPro" id="IPR043519">
    <property type="entry name" value="NT_sf"/>
</dbReference>
<dbReference type="Pfam" id="PF01966">
    <property type="entry name" value="HD"/>
    <property type="match status" value="1"/>
</dbReference>
<evidence type="ECO:0000256" key="7">
    <source>
        <dbReference type="ARBA" id="ARBA00022842"/>
    </source>
</evidence>
<dbReference type="InterPro" id="IPR050124">
    <property type="entry name" value="tRNA_CCA-adding_enzyme"/>
</dbReference>
<dbReference type="Gene3D" id="1.10.246.80">
    <property type="match status" value="1"/>
</dbReference>
<evidence type="ECO:0000259" key="10">
    <source>
        <dbReference type="PROSITE" id="PS51831"/>
    </source>
</evidence>
<keyword evidence="7" id="KW-0460">Magnesium</keyword>
<evidence type="ECO:0000256" key="5">
    <source>
        <dbReference type="ARBA" id="ARBA00022723"/>
    </source>
</evidence>
<comment type="cofactor">
    <cofactor evidence="1">
        <name>Mg(2+)</name>
        <dbReference type="ChEBI" id="CHEBI:18420"/>
    </cofactor>
</comment>
<keyword evidence="3" id="KW-0819">tRNA processing</keyword>
<dbReference type="NCBIfam" id="TIGR00277">
    <property type="entry name" value="HDIG"/>
    <property type="match status" value="1"/>
</dbReference>
<dbReference type="SMART" id="SM00471">
    <property type="entry name" value="HDc"/>
    <property type="match status" value="1"/>
</dbReference>
<dbReference type="GO" id="GO:0000166">
    <property type="term" value="F:nucleotide binding"/>
    <property type="evidence" value="ECO:0007669"/>
    <property type="project" value="UniProtKB-KW"/>
</dbReference>
<dbReference type="AlphaFoldDB" id="A0A849SE81"/>
<reference evidence="11 12" key="1">
    <citation type="submission" date="2020-04" db="EMBL/GenBank/DDBJ databases">
        <title>Metagenomic profiling of ammonia- and methane-oxidizing microorganisms in a Dutch drinking water treatment plant.</title>
        <authorList>
            <person name="Poghosyan L."/>
            <person name="Leucker S."/>
        </authorList>
    </citation>
    <scope>NUCLEOTIDE SEQUENCE [LARGE SCALE GENOMIC DNA]</scope>
    <source>
        <strain evidence="11">S-RSF-IL-03</strain>
    </source>
</reference>
<dbReference type="Gene3D" id="1.10.3090.10">
    <property type="entry name" value="cca-adding enzyme, domain 2"/>
    <property type="match status" value="1"/>
</dbReference>
<dbReference type="InterPro" id="IPR032828">
    <property type="entry name" value="PolyA_RNA-bd"/>
</dbReference>
<dbReference type="CDD" id="cd05398">
    <property type="entry name" value="NT_ClassII-CCAase"/>
    <property type="match status" value="1"/>
</dbReference>
<organism evidence="11 12">
    <name type="scientific">Eiseniibacteriota bacterium</name>
    <dbReference type="NCBI Taxonomy" id="2212470"/>
    <lineage>
        <taxon>Bacteria</taxon>
        <taxon>Candidatus Eiseniibacteriota</taxon>
    </lineage>
</organism>
<proteinExistence type="inferred from homology"/>
<evidence type="ECO:0000256" key="3">
    <source>
        <dbReference type="ARBA" id="ARBA00022694"/>
    </source>
</evidence>
<dbReference type="EMBL" id="JABFRW010000088">
    <property type="protein sequence ID" value="NOT34028.1"/>
    <property type="molecule type" value="Genomic_DNA"/>
</dbReference>
<keyword evidence="4" id="KW-0548">Nucleotidyltransferase</keyword>
<sequence length="481" mass="53624">MHRVLARWFEGFRLGSAEAARLRAARRLEAVTWPADAREALLRLQAGGAAGFVGGTVRDRLLGRESTGPLDVACALRPEEVRARFERVVDTGLRHGTVTVWLGSTALECTTFRREGTYGDARRPDSVSFTLDPQVDLDRRDLTVNALYWDPIADELLDPHDGASDLERRTLRAVGDPLDRFREDALRPLRVARFRATLEMEPDDALWDAVHVASRERSGVRFEAVSPERVRDELMRTLVAPRPSRAFELLSSARLLDLWIPELARCRGVTQNRHHAFDVFEHSLRACDAAPRDKPRVRWAALLHDLGKPETREGPEGAASFHGHASIGAERADRVLERLRFPSHERSAIVLLVREHMFELTASASDAALRRWLRRVGIENVADLFDLRLADALATGVGHGFPIALEALRARIQTQLDASHALAISDLAIDGADVMRELELAPGPRVGEALVAVLEAVLEQPELNTREQLLAMLRARRAARA</sequence>
<dbReference type="PANTHER" id="PTHR47545">
    <property type="entry name" value="MULTIFUNCTIONAL CCA PROTEIN"/>
    <property type="match status" value="1"/>
</dbReference>
<evidence type="ECO:0000256" key="8">
    <source>
        <dbReference type="ARBA" id="ARBA00022884"/>
    </source>
</evidence>
<dbReference type="GO" id="GO:0008033">
    <property type="term" value="P:tRNA processing"/>
    <property type="evidence" value="ECO:0007669"/>
    <property type="project" value="UniProtKB-KW"/>
</dbReference>
<keyword evidence="5" id="KW-0479">Metal-binding</keyword>
<dbReference type="GO" id="GO:0016779">
    <property type="term" value="F:nucleotidyltransferase activity"/>
    <property type="evidence" value="ECO:0007669"/>
    <property type="project" value="UniProtKB-KW"/>
</dbReference>
<keyword evidence="6" id="KW-0547">Nucleotide-binding</keyword>
<comment type="similarity">
    <text evidence="9">Belongs to the tRNA nucleotidyltransferase/poly(A) polymerase family.</text>
</comment>
<evidence type="ECO:0000256" key="9">
    <source>
        <dbReference type="RuleBase" id="RU003953"/>
    </source>
</evidence>
<dbReference type="SUPFAM" id="SSF81891">
    <property type="entry name" value="Poly A polymerase C-terminal region-like"/>
    <property type="match status" value="1"/>
</dbReference>
<evidence type="ECO:0000256" key="6">
    <source>
        <dbReference type="ARBA" id="ARBA00022741"/>
    </source>
</evidence>
<dbReference type="PROSITE" id="PS51831">
    <property type="entry name" value="HD"/>
    <property type="match status" value="1"/>
</dbReference>